<evidence type="ECO:0000256" key="1">
    <source>
        <dbReference type="ARBA" id="ARBA00005715"/>
    </source>
</evidence>
<organism evidence="15 16">
    <name type="scientific">Microbacterium jejuense</name>
    <dbReference type="NCBI Taxonomy" id="1263637"/>
    <lineage>
        <taxon>Bacteria</taxon>
        <taxon>Bacillati</taxon>
        <taxon>Actinomycetota</taxon>
        <taxon>Actinomycetes</taxon>
        <taxon>Micrococcales</taxon>
        <taxon>Microbacteriaceae</taxon>
        <taxon>Microbacterium</taxon>
    </lineage>
</organism>
<evidence type="ECO:0000256" key="5">
    <source>
        <dbReference type="ARBA" id="ARBA00022840"/>
    </source>
</evidence>
<accession>A0ABS7HRU4</accession>
<evidence type="ECO:0000256" key="8">
    <source>
        <dbReference type="ARBA" id="ARBA00036346"/>
    </source>
</evidence>
<evidence type="ECO:0000256" key="9">
    <source>
        <dbReference type="ARBA" id="ARBA00037335"/>
    </source>
</evidence>
<evidence type="ECO:0000256" key="10">
    <source>
        <dbReference type="ARBA" id="ARBA00039095"/>
    </source>
</evidence>
<evidence type="ECO:0000256" key="7">
    <source>
        <dbReference type="ARBA" id="ARBA00035898"/>
    </source>
</evidence>
<comment type="function">
    <text evidence="9">Catalyzes the ATP-dependent phosphorylation of 3-oxo-tetronate to 3-oxo-tetronate 4-phosphate.</text>
</comment>
<dbReference type="InterPro" id="IPR042213">
    <property type="entry name" value="NBD_C_sf"/>
</dbReference>
<dbReference type="GO" id="GO:0016301">
    <property type="term" value="F:kinase activity"/>
    <property type="evidence" value="ECO:0007669"/>
    <property type="project" value="UniProtKB-KW"/>
</dbReference>
<dbReference type="Pfam" id="PF17042">
    <property type="entry name" value="NBD_C"/>
    <property type="match status" value="1"/>
</dbReference>
<dbReference type="Pfam" id="PF07005">
    <property type="entry name" value="SBD_N"/>
    <property type="match status" value="1"/>
</dbReference>
<keyword evidence="6" id="KW-0119">Carbohydrate metabolism</keyword>
<dbReference type="Gene3D" id="3.40.50.10840">
    <property type="entry name" value="Putative sugar-binding, N-terminal domain"/>
    <property type="match status" value="1"/>
</dbReference>
<reference evidence="15 16" key="1">
    <citation type="journal article" date="2021" name="MBio">
        <title>Poor Competitiveness of Bradyrhizobium in Pigeon Pea Root Colonization in Indian Soils.</title>
        <authorList>
            <person name="Chalasani D."/>
            <person name="Basu A."/>
            <person name="Pullabhotla S.V.S.R.N."/>
            <person name="Jorrin B."/>
            <person name="Neal A.L."/>
            <person name="Poole P.S."/>
            <person name="Podile A.R."/>
            <person name="Tkacz A."/>
        </authorList>
    </citation>
    <scope>NUCLEOTIDE SEQUENCE [LARGE SCALE GENOMIC DNA]</scope>
    <source>
        <strain evidence="15 16">HU14</strain>
    </source>
</reference>
<keyword evidence="3" id="KW-0547">Nucleotide-binding</keyword>
<evidence type="ECO:0000256" key="12">
    <source>
        <dbReference type="ARBA" id="ARBA00041377"/>
    </source>
</evidence>
<name>A0ABS7HRU4_9MICO</name>
<dbReference type="EMBL" id="JAEUAW010000023">
    <property type="protein sequence ID" value="MBW9095676.1"/>
    <property type="molecule type" value="Genomic_DNA"/>
</dbReference>
<comment type="catalytic activity">
    <reaction evidence="7">
        <text>3-dehydro-L-erythronate + ATP = 3-dehydro-4-O-phospho-L-erythronate + ADP + H(+)</text>
        <dbReference type="Rhea" id="RHEA:52552"/>
        <dbReference type="ChEBI" id="CHEBI:15378"/>
        <dbReference type="ChEBI" id="CHEBI:30616"/>
        <dbReference type="ChEBI" id="CHEBI:136592"/>
        <dbReference type="ChEBI" id="CHEBI:136670"/>
        <dbReference type="ChEBI" id="CHEBI:456216"/>
        <dbReference type="EC" id="2.7.1.217"/>
    </reaction>
</comment>
<evidence type="ECO:0000256" key="11">
    <source>
        <dbReference type="ARBA" id="ARBA00039461"/>
    </source>
</evidence>
<evidence type="ECO:0000256" key="6">
    <source>
        <dbReference type="ARBA" id="ARBA00023277"/>
    </source>
</evidence>
<evidence type="ECO:0000256" key="3">
    <source>
        <dbReference type="ARBA" id="ARBA00022741"/>
    </source>
</evidence>
<dbReference type="InterPro" id="IPR010737">
    <property type="entry name" value="4-carb_acid_sugar_kinase_N"/>
</dbReference>
<protein>
    <recommendedName>
        <fullName evidence="11">3-oxo-tetronate kinase</fullName>
        <ecNumber evidence="10">2.7.1.217</ecNumber>
    </recommendedName>
    <alternativeName>
        <fullName evidence="12">3-dehydrotetronate 4-kinase</fullName>
    </alternativeName>
</protein>
<evidence type="ECO:0000256" key="2">
    <source>
        <dbReference type="ARBA" id="ARBA00022679"/>
    </source>
</evidence>
<evidence type="ECO:0000313" key="16">
    <source>
        <dbReference type="Proteomes" id="UP001196843"/>
    </source>
</evidence>
<evidence type="ECO:0000259" key="14">
    <source>
        <dbReference type="Pfam" id="PF17042"/>
    </source>
</evidence>
<dbReference type="EC" id="2.7.1.217" evidence="10"/>
<comment type="similarity">
    <text evidence="1">Belongs to the four-carbon acid sugar kinase family.</text>
</comment>
<evidence type="ECO:0000313" key="15">
    <source>
        <dbReference type="EMBL" id="MBW9095676.1"/>
    </source>
</evidence>
<dbReference type="SUPFAM" id="SSF142764">
    <property type="entry name" value="YgbK-like"/>
    <property type="match status" value="1"/>
</dbReference>
<evidence type="ECO:0000259" key="13">
    <source>
        <dbReference type="Pfam" id="PF07005"/>
    </source>
</evidence>
<feature type="domain" description="Four-carbon acid sugar kinase nucleotide binding" evidence="14">
    <location>
        <begin position="252"/>
        <end position="408"/>
    </location>
</feature>
<dbReference type="InterPro" id="IPR031475">
    <property type="entry name" value="NBD_C"/>
</dbReference>
<comment type="catalytic activity">
    <reaction evidence="8">
        <text>3-dehydro-D-erythronate + ATP = 3-dehydro-4-O-phospho-D-erythronate + ADP + H(+)</text>
        <dbReference type="Rhea" id="RHEA:52556"/>
        <dbReference type="ChEBI" id="CHEBI:15378"/>
        <dbReference type="ChEBI" id="CHEBI:30616"/>
        <dbReference type="ChEBI" id="CHEBI:57958"/>
        <dbReference type="ChEBI" id="CHEBI:136593"/>
        <dbReference type="ChEBI" id="CHEBI:456216"/>
        <dbReference type="EC" id="2.7.1.217"/>
    </reaction>
</comment>
<dbReference type="NCBIfam" id="NF043035">
    <property type="entry name" value="OxoTetrKin"/>
    <property type="match status" value="1"/>
</dbReference>
<dbReference type="InterPro" id="IPR050007">
    <property type="entry name" value="OtnK"/>
</dbReference>
<dbReference type="InterPro" id="IPR037051">
    <property type="entry name" value="4-carb_acid_sugar_kinase_N_sf"/>
</dbReference>
<keyword evidence="2" id="KW-0808">Transferase</keyword>
<keyword evidence="5" id="KW-0067">ATP-binding</keyword>
<dbReference type="Gene3D" id="3.40.980.20">
    <property type="entry name" value="Four-carbon acid sugar kinase, nucleotide binding domain"/>
    <property type="match status" value="1"/>
</dbReference>
<keyword evidence="16" id="KW-1185">Reference proteome</keyword>
<sequence length="416" mass="42802">MELGVIADDITGACDVAAGVTAAGLRAEVRLGVPDPSGRPAAECVIVALKSRTAPVETAVADSVATARTLREWGARRLYQKYCSTFDSTDRGNIGPVADALVDGTGADAASVGTPVTPAVGRTMHRGHLFVGDRLLSESSLADHPLTPMRDPDLVRVLGRQTPHRVGLVPLEVVHAGPGAVVRRLRELRADDVRHVLVDAVEEGDLDVAAAALAASDDLVLGGAAGLAVALARRLATAEAPAAEPAPQGRGLILSGSGSERTRAQIAAFAGPRYSLDVDALVDAPEVVVDDAVAFVARARGLPLVSATAEPDVVARVQQRWGREQAAALVEDALARVAAAAVERLGVRRILVAGGETSGAVAAALGVPALRVRRVAAPGVAWTTATDAAGRTLDLCFKSGNFGGTDFFTTAFEEET</sequence>
<comment type="caution">
    <text evidence="15">The sequence shown here is derived from an EMBL/GenBank/DDBJ whole genome shotgun (WGS) entry which is preliminary data.</text>
</comment>
<evidence type="ECO:0000256" key="4">
    <source>
        <dbReference type="ARBA" id="ARBA00022777"/>
    </source>
</evidence>
<dbReference type="Proteomes" id="UP001196843">
    <property type="component" value="Unassembled WGS sequence"/>
</dbReference>
<proteinExistence type="inferred from homology"/>
<gene>
    <name evidence="15" type="ORF">JNB62_18505</name>
</gene>
<feature type="domain" description="Four-carbon acid sugar kinase N-terminal" evidence="13">
    <location>
        <begin position="3"/>
        <end position="231"/>
    </location>
</feature>
<keyword evidence="4 15" id="KW-0418">Kinase</keyword>